<accession>A0A078M1X4</accession>
<dbReference type="GO" id="GO:0008168">
    <property type="term" value="F:methyltransferase activity"/>
    <property type="evidence" value="ECO:0007669"/>
    <property type="project" value="UniProtKB-KW"/>
</dbReference>
<dbReference type="EMBL" id="LN483073">
    <property type="protein sequence ID" value="CDZ99387.1"/>
    <property type="molecule type" value="Genomic_DNA"/>
</dbReference>
<dbReference type="PANTHER" id="PTHR43861:SF6">
    <property type="entry name" value="METHYLTRANSFERASE TYPE 11"/>
    <property type="match status" value="1"/>
</dbReference>
<dbReference type="InterPro" id="IPR013217">
    <property type="entry name" value="Methyltransf_12"/>
</dbReference>
<gene>
    <name evidence="2" type="primary">cmoA_1</name>
    <name evidence="2" type="ORF">BN1050_00075</name>
</gene>
<dbReference type="PATRIC" id="fig|1461583.4.peg.74"/>
<keyword evidence="2" id="KW-0489">Methyltransferase</keyword>
<dbReference type="HOGENOM" id="CLU_081790_0_0_9"/>
<reference evidence="2" key="1">
    <citation type="submission" date="2014-07" db="EMBL/GenBank/DDBJ databases">
        <authorList>
            <person name="Urmite Genomes Urmite Genomes"/>
        </authorList>
    </citation>
    <scope>NUCLEOTIDE SEQUENCE</scope>
    <source>
        <strain evidence="2">13S34_air</strain>
    </source>
</reference>
<dbReference type="GO" id="GO:0032259">
    <property type="term" value="P:methylation"/>
    <property type="evidence" value="ECO:0007669"/>
    <property type="project" value="UniProtKB-KW"/>
</dbReference>
<evidence type="ECO:0000259" key="1">
    <source>
        <dbReference type="Pfam" id="PF08242"/>
    </source>
</evidence>
<feature type="domain" description="Methyltransferase type 12" evidence="1">
    <location>
        <begin position="46"/>
        <end position="141"/>
    </location>
</feature>
<dbReference type="Pfam" id="PF08242">
    <property type="entry name" value="Methyltransf_12"/>
    <property type="match status" value="1"/>
</dbReference>
<name>A0A078M1X4_9BACL</name>
<evidence type="ECO:0000313" key="2">
    <source>
        <dbReference type="EMBL" id="CDZ99387.1"/>
    </source>
</evidence>
<protein>
    <submittedName>
        <fullName evidence="2">tRNA (Cmo5U34)-methyltransferase</fullName>
    </submittedName>
</protein>
<dbReference type="SUPFAM" id="SSF53335">
    <property type="entry name" value="S-adenosyl-L-methionine-dependent methyltransferases"/>
    <property type="match status" value="1"/>
</dbReference>
<proteinExistence type="predicted"/>
<keyword evidence="2" id="KW-0808">Transferase</keyword>
<dbReference type="PANTHER" id="PTHR43861">
    <property type="entry name" value="TRANS-ACONITATE 2-METHYLTRANSFERASE-RELATED"/>
    <property type="match status" value="1"/>
</dbReference>
<dbReference type="AlphaFoldDB" id="A0A078M1X4"/>
<sequence length="226" mass="25721">MKFDKELSAQYERGIRRTLPSYDAMLRLSQAFLQMALPEQANILIAGVGSGNELLHFADANHAWQFTALDPSQAMLTITQQKLYDQQLQNPVELLKGTVLNVSLTKPFDGATCLLVLHFIKTRAEQVATVKKLAEHLKQGAPFIIVCKCGEQGTEQTEQQFDLWRAYWLQNTKLSVEQVASMEKQIRSLSFISEQEMICILKDAGFEKITRFFSTTLFCGWTCYKK</sequence>
<organism evidence="2">
    <name type="scientific">Metalysinibacillus saudimassiliensis</name>
    <dbReference type="NCBI Taxonomy" id="1461583"/>
    <lineage>
        <taxon>Bacteria</taxon>
        <taxon>Bacillati</taxon>
        <taxon>Bacillota</taxon>
        <taxon>Bacilli</taxon>
        <taxon>Bacillales</taxon>
        <taxon>Caryophanaceae</taxon>
        <taxon>Metalysinibacillus</taxon>
    </lineage>
</organism>
<dbReference type="Gene3D" id="3.40.50.150">
    <property type="entry name" value="Vaccinia Virus protein VP39"/>
    <property type="match status" value="1"/>
</dbReference>
<dbReference type="InterPro" id="IPR029063">
    <property type="entry name" value="SAM-dependent_MTases_sf"/>
</dbReference>